<dbReference type="SMART" id="SM00387">
    <property type="entry name" value="HATPase_c"/>
    <property type="match status" value="1"/>
</dbReference>
<dbReference type="OrthoDB" id="1931120at2"/>
<keyword evidence="15" id="KW-1185">Reference proteome</keyword>
<dbReference type="PROSITE" id="PS50109">
    <property type="entry name" value="HIS_KIN"/>
    <property type="match status" value="1"/>
</dbReference>
<keyword evidence="4" id="KW-0597">Phosphoprotein</keyword>
<dbReference type="SUPFAM" id="SSF55785">
    <property type="entry name" value="PYP-like sensor domain (PAS domain)"/>
    <property type="match status" value="1"/>
</dbReference>
<feature type="domain" description="PAS" evidence="12">
    <location>
        <begin position="109"/>
        <end position="154"/>
    </location>
</feature>
<keyword evidence="5" id="KW-0808">Transferase</keyword>
<dbReference type="GO" id="GO:0016020">
    <property type="term" value="C:membrane"/>
    <property type="evidence" value="ECO:0007669"/>
    <property type="project" value="UniProtKB-SubCell"/>
</dbReference>
<evidence type="ECO:0000256" key="6">
    <source>
        <dbReference type="ARBA" id="ARBA00022741"/>
    </source>
</evidence>
<keyword evidence="6" id="KW-0547">Nucleotide-binding</keyword>
<feature type="transmembrane region" description="Helical" evidence="10">
    <location>
        <begin position="32"/>
        <end position="51"/>
    </location>
</feature>
<dbReference type="SUPFAM" id="SSF55874">
    <property type="entry name" value="ATPase domain of HSP90 chaperone/DNA topoisomerase II/histidine kinase"/>
    <property type="match status" value="1"/>
</dbReference>
<feature type="domain" description="Histidine kinase" evidence="11">
    <location>
        <begin position="226"/>
        <end position="433"/>
    </location>
</feature>
<evidence type="ECO:0000256" key="2">
    <source>
        <dbReference type="ARBA" id="ARBA00004370"/>
    </source>
</evidence>
<dbReference type="CDD" id="cd00130">
    <property type="entry name" value="PAS"/>
    <property type="match status" value="1"/>
</dbReference>
<evidence type="ECO:0000256" key="9">
    <source>
        <dbReference type="ARBA" id="ARBA00023012"/>
    </source>
</evidence>
<organism evidence="14 15">
    <name type="scientific">Mucilaginibacter gilvus</name>
    <dbReference type="NCBI Taxonomy" id="2305909"/>
    <lineage>
        <taxon>Bacteria</taxon>
        <taxon>Pseudomonadati</taxon>
        <taxon>Bacteroidota</taxon>
        <taxon>Sphingobacteriia</taxon>
        <taxon>Sphingobacteriales</taxon>
        <taxon>Sphingobacteriaceae</taxon>
        <taxon>Mucilaginibacter</taxon>
    </lineage>
</organism>
<keyword evidence="10" id="KW-0472">Membrane</keyword>
<evidence type="ECO:0000256" key="10">
    <source>
        <dbReference type="SAM" id="Phobius"/>
    </source>
</evidence>
<dbReference type="Gene3D" id="6.10.340.10">
    <property type="match status" value="1"/>
</dbReference>
<accession>A0A3S3WXL8</accession>
<evidence type="ECO:0000313" key="14">
    <source>
        <dbReference type="EMBL" id="RWY46009.1"/>
    </source>
</evidence>
<gene>
    <name evidence="14" type="ORF">EPL05_23465</name>
</gene>
<dbReference type="PRINTS" id="PR00344">
    <property type="entry name" value="BCTRLSENSOR"/>
</dbReference>
<comment type="subcellular location">
    <subcellularLocation>
        <location evidence="2">Membrane</location>
    </subcellularLocation>
</comment>
<dbReference type="GO" id="GO:0000160">
    <property type="term" value="P:phosphorelay signal transduction system"/>
    <property type="evidence" value="ECO:0007669"/>
    <property type="project" value="UniProtKB-KW"/>
</dbReference>
<dbReference type="AlphaFoldDB" id="A0A3S3WXL8"/>
<dbReference type="InterPro" id="IPR005467">
    <property type="entry name" value="His_kinase_dom"/>
</dbReference>
<evidence type="ECO:0000313" key="15">
    <source>
        <dbReference type="Proteomes" id="UP000286701"/>
    </source>
</evidence>
<dbReference type="InterPro" id="IPR003594">
    <property type="entry name" value="HATPase_dom"/>
</dbReference>
<evidence type="ECO:0000256" key="7">
    <source>
        <dbReference type="ARBA" id="ARBA00022777"/>
    </source>
</evidence>
<dbReference type="InterPro" id="IPR000014">
    <property type="entry name" value="PAS"/>
</dbReference>
<dbReference type="SMART" id="SM00304">
    <property type="entry name" value="HAMP"/>
    <property type="match status" value="1"/>
</dbReference>
<dbReference type="Gene3D" id="3.30.450.20">
    <property type="entry name" value="PAS domain"/>
    <property type="match status" value="1"/>
</dbReference>
<evidence type="ECO:0000256" key="4">
    <source>
        <dbReference type="ARBA" id="ARBA00022553"/>
    </source>
</evidence>
<dbReference type="InterPro" id="IPR004358">
    <property type="entry name" value="Sig_transdc_His_kin-like_C"/>
</dbReference>
<protein>
    <recommendedName>
        <fullName evidence="3">histidine kinase</fullName>
        <ecNumber evidence="3">2.7.13.3</ecNumber>
    </recommendedName>
</protein>
<keyword evidence="10" id="KW-0812">Transmembrane</keyword>
<dbReference type="Pfam" id="PF02518">
    <property type="entry name" value="HATPase_c"/>
    <property type="match status" value="1"/>
</dbReference>
<evidence type="ECO:0000256" key="8">
    <source>
        <dbReference type="ARBA" id="ARBA00022840"/>
    </source>
</evidence>
<dbReference type="PANTHER" id="PTHR43065:SF10">
    <property type="entry name" value="PEROXIDE STRESS-ACTIVATED HISTIDINE KINASE MAK3"/>
    <property type="match status" value="1"/>
</dbReference>
<dbReference type="InterPro" id="IPR003660">
    <property type="entry name" value="HAMP_dom"/>
</dbReference>
<evidence type="ECO:0000259" key="11">
    <source>
        <dbReference type="PROSITE" id="PS50109"/>
    </source>
</evidence>
<evidence type="ECO:0000256" key="3">
    <source>
        <dbReference type="ARBA" id="ARBA00012438"/>
    </source>
</evidence>
<comment type="caution">
    <text evidence="14">The sequence shown here is derived from an EMBL/GenBank/DDBJ whole genome shotgun (WGS) entry which is preliminary data.</text>
</comment>
<dbReference type="PROSITE" id="PS50885">
    <property type="entry name" value="HAMP"/>
    <property type="match status" value="1"/>
</dbReference>
<sequence length="433" mass="48973">MKLRTKYILFVVLLHALALALSFYIFDKDRVYFIVSEVFIIISVIIAVQLYQQLIRPIKMLLQGIEAIKDQDFNVKFLPTGKHEVDELINVYNQMIDALRDERTRQEEQHFFLEKLIHTSPTGIVILDHDNRVQQLNPKAAQILGLTEKVLIGQEIGLMQNPLLLQAASLKAGETITVKPDGINTYKLQRSYFVDRGFQRGFLMIEELTAEILAAEKNAYGKVIRMMAHEVNNTIGPVNSILQSALRTDSLWQTQPDGLLNNALQVAFDRNQNLNHFMRNFADLVKLPPANKKQTDLNLLLQAIIELMQIKAHGKNVQLVFNPGPKPCIIAADVEQLEQALINIVKNAIEAIETEGAVTFDIDTKKRLLTITDNGKGITGEENAQLFSPFFSTKKDGQGIGLTLVREIMLNHGFEFSLKTIAEHRTVFSINFN</sequence>
<dbReference type="EMBL" id="SBIW01000031">
    <property type="protein sequence ID" value="RWY46009.1"/>
    <property type="molecule type" value="Genomic_DNA"/>
</dbReference>
<dbReference type="SUPFAM" id="SSF158472">
    <property type="entry name" value="HAMP domain-like"/>
    <property type="match status" value="1"/>
</dbReference>
<dbReference type="RefSeq" id="WP_128536426.1">
    <property type="nucleotide sequence ID" value="NZ_SBIW01000031.1"/>
</dbReference>
<evidence type="ECO:0000256" key="1">
    <source>
        <dbReference type="ARBA" id="ARBA00000085"/>
    </source>
</evidence>
<dbReference type="CDD" id="cd06225">
    <property type="entry name" value="HAMP"/>
    <property type="match status" value="1"/>
</dbReference>
<feature type="domain" description="HAMP" evidence="13">
    <location>
        <begin position="52"/>
        <end position="104"/>
    </location>
</feature>
<keyword evidence="9" id="KW-0902">Two-component regulatory system</keyword>
<dbReference type="GO" id="GO:0005524">
    <property type="term" value="F:ATP binding"/>
    <property type="evidence" value="ECO:0007669"/>
    <property type="project" value="UniProtKB-KW"/>
</dbReference>
<dbReference type="Pfam" id="PF00989">
    <property type="entry name" value="PAS"/>
    <property type="match status" value="1"/>
</dbReference>
<name>A0A3S3WXL8_9SPHI</name>
<dbReference type="Proteomes" id="UP000286701">
    <property type="component" value="Unassembled WGS sequence"/>
</dbReference>
<feature type="transmembrane region" description="Helical" evidence="10">
    <location>
        <begin position="7"/>
        <end position="26"/>
    </location>
</feature>
<reference evidence="14 15" key="1">
    <citation type="submission" date="2019-01" db="EMBL/GenBank/DDBJ databases">
        <title>Mucilaginibacter antarcticum sp. nov., isolated from antarctic soil.</title>
        <authorList>
            <person name="Yan Y.-Q."/>
            <person name="Du Z.-J."/>
        </authorList>
    </citation>
    <scope>NUCLEOTIDE SEQUENCE [LARGE SCALE GENOMIC DNA]</scope>
    <source>
        <strain evidence="14 15">F01003</strain>
    </source>
</reference>
<dbReference type="PANTHER" id="PTHR43065">
    <property type="entry name" value="SENSOR HISTIDINE KINASE"/>
    <property type="match status" value="1"/>
</dbReference>
<proteinExistence type="predicted"/>
<dbReference type="Gene3D" id="3.30.565.10">
    <property type="entry name" value="Histidine kinase-like ATPase, C-terminal domain"/>
    <property type="match status" value="1"/>
</dbReference>
<dbReference type="GO" id="GO:0006355">
    <property type="term" value="P:regulation of DNA-templated transcription"/>
    <property type="evidence" value="ECO:0007669"/>
    <property type="project" value="InterPro"/>
</dbReference>
<dbReference type="InterPro" id="IPR013767">
    <property type="entry name" value="PAS_fold"/>
</dbReference>
<evidence type="ECO:0000259" key="12">
    <source>
        <dbReference type="PROSITE" id="PS50112"/>
    </source>
</evidence>
<dbReference type="SMART" id="SM00091">
    <property type="entry name" value="PAS"/>
    <property type="match status" value="1"/>
</dbReference>
<dbReference type="NCBIfam" id="TIGR00229">
    <property type="entry name" value="sensory_box"/>
    <property type="match status" value="1"/>
</dbReference>
<comment type="catalytic activity">
    <reaction evidence="1">
        <text>ATP + protein L-histidine = ADP + protein N-phospho-L-histidine.</text>
        <dbReference type="EC" id="2.7.13.3"/>
    </reaction>
</comment>
<keyword evidence="7" id="KW-0418">Kinase</keyword>
<evidence type="ECO:0000256" key="5">
    <source>
        <dbReference type="ARBA" id="ARBA00022679"/>
    </source>
</evidence>
<dbReference type="GO" id="GO:0004673">
    <property type="term" value="F:protein histidine kinase activity"/>
    <property type="evidence" value="ECO:0007669"/>
    <property type="project" value="UniProtKB-EC"/>
</dbReference>
<dbReference type="InterPro" id="IPR036890">
    <property type="entry name" value="HATPase_C_sf"/>
</dbReference>
<dbReference type="Pfam" id="PF00672">
    <property type="entry name" value="HAMP"/>
    <property type="match status" value="1"/>
</dbReference>
<dbReference type="PROSITE" id="PS50112">
    <property type="entry name" value="PAS"/>
    <property type="match status" value="1"/>
</dbReference>
<evidence type="ECO:0000259" key="13">
    <source>
        <dbReference type="PROSITE" id="PS50885"/>
    </source>
</evidence>
<dbReference type="EC" id="2.7.13.3" evidence="3"/>
<keyword evidence="10" id="KW-1133">Transmembrane helix</keyword>
<keyword evidence="8" id="KW-0067">ATP-binding</keyword>
<dbReference type="InterPro" id="IPR035965">
    <property type="entry name" value="PAS-like_dom_sf"/>
</dbReference>